<evidence type="ECO:0000256" key="3">
    <source>
        <dbReference type="ARBA" id="ARBA00012438"/>
    </source>
</evidence>
<keyword evidence="7" id="KW-0418">Kinase</keyword>
<evidence type="ECO:0000256" key="9">
    <source>
        <dbReference type="ARBA" id="ARBA00023012"/>
    </source>
</evidence>
<evidence type="ECO:0000256" key="6">
    <source>
        <dbReference type="ARBA" id="ARBA00022741"/>
    </source>
</evidence>
<dbReference type="PANTHER" id="PTHR43065:SF10">
    <property type="entry name" value="PEROXIDE STRESS-ACTIVATED HISTIDINE KINASE MAK3"/>
    <property type="match status" value="1"/>
</dbReference>
<feature type="domain" description="Histidine kinase" evidence="10">
    <location>
        <begin position="280"/>
        <end position="495"/>
    </location>
</feature>
<dbReference type="Pfam" id="PF08448">
    <property type="entry name" value="PAS_4"/>
    <property type="match status" value="1"/>
</dbReference>
<comment type="catalytic activity">
    <reaction evidence="1">
        <text>ATP + protein L-histidine = ADP + protein N-phospho-L-histidine.</text>
        <dbReference type="EC" id="2.7.13.3"/>
    </reaction>
</comment>
<comment type="caution">
    <text evidence="12">The sequence shown here is derived from an EMBL/GenBank/DDBJ whole genome shotgun (WGS) entry which is preliminary data.</text>
</comment>
<feature type="domain" description="PAS" evidence="11">
    <location>
        <begin position="9"/>
        <end position="52"/>
    </location>
</feature>
<dbReference type="InterPro" id="IPR036890">
    <property type="entry name" value="HATPase_C_sf"/>
</dbReference>
<evidence type="ECO:0000256" key="8">
    <source>
        <dbReference type="ARBA" id="ARBA00022840"/>
    </source>
</evidence>
<dbReference type="InterPro" id="IPR004358">
    <property type="entry name" value="Sig_transdc_His_kin-like_C"/>
</dbReference>
<dbReference type="EMBL" id="JAKLTQ010000024">
    <property type="protein sequence ID" value="MCG2624360.1"/>
    <property type="molecule type" value="Genomic_DNA"/>
</dbReference>
<proteinExistence type="predicted"/>
<evidence type="ECO:0000313" key="12">
    <source>
        <dbReference type="EMBL" id="MCG2624360.1"/>
    </source>
</evidence>
<evidence type="ECO:0000256" key="2">
    <source>
        <dbReference type="ARBA" id="ARBA00004236"/>
    </source>
</evidence>
<evidence type="ECO:0000256" key="5">
    <source>
        <dbReference type="ARBA" id="ARBA00022679"/>
    </source>
</evidence>
<protein>
    <recommendedName>
        <fullName evidence="3">histidine kinase</fullName>
        <ecNumber evidence="3">2.7.13.3</ecNumber>
    </recommendedName>
</protein>
<dbReference type="NCBIfam" id="TIGR00229">
    <property type="entry name" value="sensory_box"/>
    <property type="match status" value="2"/>
</dbReference>
<comment type="subcellular location">
    <subcellularLocation>
        <location evidence="2">Cell membrane</location>
    </subcellularLocation>
</comment>
<keyword evidence="5" id="KW-0808">Transferase</keyword>
<dbReference type="Gene3D" id="3.30.450.20">
    <property type="entry name" value="PAS domain"/>
    <property type="match status" value="2"/>
</dbReference>
<evidence type="ECO:0000259" key="11">
    <source>
        <dbReference type="PROSITE" id="PS50112"/>
    </source>
</evidence>
<reference evidence="12" key="1">
    <citation type="submission" date="2022-01" db="EMBL/GenBank/DDBJ databases">
        <authorList>
            <person name="Jo J.-H."/>
            <person name="Im W.-T."/>
        </authorList>
    </citation>
    <scope>NUCLEOTIDE SEQUENCE</scope>
    <source>
        <strain evidence="12">I2-34</strain>
    </source>
</reference>
<sequence length="501" mass="55796">MDAISFQPSDGDFGAMLAALRHCILIHDAESKDILWANPAACEMLGFTLEELRPLKAPDMSSSERRYRRSVGRQWLQNAVEHGTSRTEWMYRTKAGVDFLTEAIATRVRLSERTVVMVQFRDIEKEDALKSDLQRTESRLRAFTDSMREALLVVADDGVVSYASHSAESQLGISLGELLGSRLADFCTDDSKPALEQALSVTGTSPRSSSFRLALRRDDGSDNWFAVNPHRIDLQDDLRGTLLFLHDITDRIRFEKEHQHDQDRLNYLARQNVMGDLAMALAHELGQPLTAATNFITGAKRRLDAAGDVPEGLAYGLDNAQKQIERANQILRSLKGFVGTLETSEQVVDLNKIVRDCLYFIDLTAEAHQTSVKVNLHEAPIPIRCEMVLIGQVVMNLCRNAVEEMARFPQQEREVTIETRPVDGFGEFSVSDRGRGLAHFPDGRIFDGAFTTKVGGSGVGLALSHRIITRQRGTITAMENHPGGSIFRFRLPQAATAEVSQ</sequence>
<dbReference type="SMART" id="SM00091">
    <property type="entry name" value="PAS"/>
    <property type="match status" value="2"/>
</dbReference>
<keyword evidence="4" id="KW-0597">Phosphoprotein</keyword>
<dbReference type="PROSITE" id="PS50112">
    <property type="entry name" value="PAS"/>
    <property type="match status" value="2"/>
</dbReference>
<keyword evidence="8" id="KW-0067">ATP-binding</keyword>
<dbReference type="Pfam" id="PF02518">
    <property type="entry name" value="HATPase_c"/>
    <property type="match status" value="1"/>
</dbReference>
<organism evidence="12 13">
    <name type="scientific">Arthrobacter hankyongi</name>
    <dbReference type="NCBI Taxonomy" id="2904801"/>
    <lineage>
        <taxon>Bacteria</taxon>
        <taxon>Bacillati</taxon>
        <taxon>Actinomycetota</taxon>
        <taxon>Actinomycetes</taxon>
        <taxon>Micrococcales</taxon>
        <taxon>Micrococcaceae</taxon>
        <taxon>Arthrobacter</taxon>
    </lineage>
</organism>
<keyword evidence="13" id="KW-1185">Reference proteome</keyword>
<evidence type="ECO:0000313" key="13">
    <source>
        <dbReference type="Proteomes" id="UP001165368"/>
    </source>
</evidence>
<keyword evidence="9" id="KW-0902">Two-component regulatory system</keyword>
<dbReference type="Proteomes" id="UP001165368">
    <property type="component" value="Unassembled WGS sequence"/>
</dbReference>
<evidence type="ECO:0000256" key="4">
    <source>
        <dbReference type="ARBA" id="ARBA00022553"/>
    </source>
</evidence>
<dbReference type="SUPFAM" id="SSF55874">
    <property type="entry name" value="ATPase domain of HSP90 chaperone/DNA topoisomerase II/histidine kinase"/>
    <property type="match status" value="1"/>
</dbReference>
<dbReference type="RefSeq" id="WP_237826159.1">
    <property type="nucleotide sequence ID" value="NZ_JAKLTQ010000024.1"/>
</dbReference>
<dbReference type="PROSITE" id="PS50109">
    <property type="entry name" value="HIS_KIN"/>
    <property type="match status" value="1"/>
</dbReference>
<dbReference type="EC" id="2.7.13.3" evidence="3"/>
<dbReference type="InterPro" id="IPR000014">
    <property type="entry name" value="PAS"/>
</dbReference>
<dbReference type="SUPFAM" id="SSF47384">
    <property type="entry name" value="Homodimeric domain of signal transducing histidine kinase"/>
    <property type="match status" value="1"/>
</dbReference>
<evidence type="ECO:0000256" key="7">
    <source>
        <dbReference type="ARBA" id="ARBA00022777"/>
    </source>
</evidence>
<feature type="domain" description="PAS" evidence="11">
    <location>
        <begin position="136"/>
        <end position="199"/>
    </location>
</feature>
<evidence type="ECO:0000256" key="1">
    <source>
        <dbReference type="ARBA" id="ARBA00000085"/>
    </source>
</evidence>
<dbReference type="SMART" id="SM00387">
    <property type="entry name" value="HATPase_c"/>
    <property type="match status" value="1"/>
</dbReference>
<keyword evidence="6" id="KW-0547">Nucleotide-binding</keyword>
<dbReference type="CDD" id="cd00082">
    <property type="entry name" value="HisKA"/>
    <property type="match status" value="1"/>
</dbReference>
<dbReference type="Pfam" id="PF13426">
    <property type="entry name" value="PAS_9"/>
    <property type="match status" value="1"/>
</dbReference>
<dbReference type="InterPro" id="IPR005467">
    <property type="entry name" value="His_kinase_dom"/>
</dbReference>
<dbReference type="InterPro" id="IPR013656">
    <property type="entry name" value="PAS_4"/>
</dbReference>
<dbReference type="Gene3D" id="3.30.565.10">
    <property type="entry name" value="Histidine kinase-like ATPase, C-terminal domain"/>
    <property type="match status" value="1"/>
</dbReference>
<dbReference type="SUPFAM" id="SSF55785">
    <property type="entry name" value="PYP-like sensor domain (PAS domain)"/>
    <property type="match status" value="2"/>
</dbReference>
<dbReference type="CDD" id="cd00130">
    <property type="entry name" value="PAS"/>
    <property type="match status" value="2"/>
</dbReference>
<dbReference type="InterPro" id="IPR003661">
    <property type="entry name" value="HisK_dim/P_dom"/>
</dbReference>
<dbReference type="Gene3D" id="1.10.287.130">
    <property type="match status" value="1"/>
</dbReference>
<dbReference type="PRINTS" id="PR00344">
    <property type="entry name" value="BCTRLSENSOR"/>
</dbReference>
<gene>
    <name evidence="12" type="ORF">LVY72_20930</name>
</gene>
<dbReference type="InterPro" id="IPR035965">
    <property type="entry name" value="PAS-like_dom_sf"/>
</dbReference>
<accession>A0ABS9LCH1</accession>
<dbReference type="InterPro" id="IPR003594">
    <property type="entry name" value="HATPase_dom"/>
</dbReference>
<evidence type="ECO:0000259" key="10">
    <source>
        <dbReference type="PROSITE" id="PS50109"/>
    </source>
</evidence>
<dbReference type="PANTHER" id="PTHR43065">
    <property type="entry name" value="SENSOR HISTIDINE KINASE"/>
    <property type="match status" value="1"/>
</dbReference>
<dbReference type="InterPro" id="IPR036097">
    <property type="entry name" value="HisK_dim/P_sf"/>
</dbReference>
<name>A0ABS9LCH1_9MICC</name>